<evidence type="ECO:0000259" key="5">
    <source>
        <dbReference type="PROSITE" id="PS50089"/>
    </source>
</evidence>
<dbReference type="PANTHER" id="PTHR15710">
    <property type="entry name" value="E3 UBIQUITIN-PROTEIN LIGASE PRAJA"/>
    <property type="match status" value="1"/>
</dbReference>
<dbReference type="Pfam" id="PF13639">
    <property type="entry name" value="zf-RING_2"/>
    <property type="match status" value="1"/>
</dbReference>
<dbReference type="EMBL" id="CAJNOQ010017862">
    <property type="protein sequence ID" value="CAF1410391.1"/>
    <property type="molecule type" value="Genomic_DNA"/>
</dbReference>
<evidence type="ECO:0000256" key="1">
    <source>
        <dbReference type="ARBA" id="ARBA00022723"/>
    </source>
</evidence>
<evidence type="ECO:0000256" key="2">
    <source>
        <dbReference type="ARBA" id="ARBA00022771"/>
    </source>
</evidence>
<keyword evidence="8" id="KW-1185">Reference proteome</keyword>
<accession>A0A815LI73</accession>
<dbReference type="PANTHER" id="PTHR15710:SF18">
    <property type="entry name" value="RING-TYPE E3 UBIQUITIN TRANSFERASE"/>
    <property type="match status" value="1"/>
</dbReference>
<dbReference type="Gene3D" id="3.30.40.10">
    <property type="entry name" value="Zinc/RING finger domain, C3HC4 (zinc finger)"/>
    <property type="match status" value="1"/>
</dbReference>
<evidence type="ECO:0000313" key="8">
    <source>
        <dbReference type="Proteomes" id="UP000663829"/>
    </source>
</evidence>
<comment type="caution">
    <text evidence="6">The sequence shown here is derived from an EMBL/GenBank/DDBJ whole genome shotgun (WGS) entry which is preliminary data.</text>
</comment>
<dbReference type="GO" id="GO:0061630">
    <property type="term" value="F:ubiquitin protein ligase activity"/>
    <property type="evidence" value="ECO:0007669"/>
    <property type="project" value="TreeGrafter"/>
</dbReference>
<keyword evidence="2 4" id="KW-0863">Zinc-finger</keyword>
<proteinExistence type="predicted"/>
<evidence type="ECO:0000256" key="3">
    <source>
        <dbReference type="ARBA" id="ARBA00022833"/>
    </source>
</evidence>
<evidence type="ECO:0000313" key="7">
    <source>
        <dbReference type="EMBL" id="CAF4299396.1"/>
    </source>
</evidence>
<gene>
    <name evidence="6" type="ORF">GPM918_LOCUS33485</name>
    <name evidence="7" type="ORF">SRO942_LOCUS34170</name>
</gene>
<keyword evidence="3" id="KW-0862">Zinc</keyword>
<protein>
    <recommendedName>
        <fullName evidence="5">RING-type domain-containing protein</fullName>
    </recommendedName>
</protein>
<feature type="non-terminal residue" evidence="6">
    <location>
        <position position="185"/>
    </location>
</feature>
<dbReference type="OrthoDB" id="8062037at2759"/>
<organism evidence="6 8">
    <name type="scientific">Didymodactylos carnosus</name>
    <dbReference type="NCBI Taxonomy" id="1234261"/>
    <lineage>
        <taxon>Eukaryota</taxon>
        <taxon>Metazoa</taxon>
        <taxon>Spiralia</taxon>
        <taxon>Gnathifera</taxon>
        <taxon>Rotifera</taxon>
        <taxon>Eurotatoria</taxon>
        <taxon>Bdelloidea</taxon>
        <taxon>Philodinida</taxon>
        <taxon>Philodinidae</taxon>
        <taxon>Didymodactylos</taxon>
    </lineage>
</organism>
<evidence type="ECO:0000313" key="6">
    <source>
        <dbReference type="EMBL" id="CAF1410391.1"/>
    </source>
</evidence>
<dbReference type="AlphaFoldDB" id="A0A815LI73"/>
<dbReference type="PROSITE" id="PS50089">
    <property type="entry name" value="ZF_RING_2"/>
    <property type="match status" value="1"/>
</dbReference>
<dbReference type="Proteomes" id="UP000681722">
    <property type="component" value="Unassembled WGS sequence"/>
</dbReference>
<feature type="domain" description="RING-type" evidence="5">
    <location>
        <begin position="152"/>
        <end position="185"/>
    </location>
</feature>
<name>A0A815LI73_9BILA</name>
<sequence length="185" mass="20691">MASGNATASPPNYYCYKCCQHIVPVSVPYECPRCKEGFIEEVPPEQQNAQASGRGRHQIGRSPFGTSQTIFVPGGNGLEQMLQSIIHQITVGPDNMPFGNIIMQPGGQNFDFLAQFLNQLENSGPAPAPENRIHAIPTVKITAEQARDNLQCAICMDEFRQDDEAKRLNCNHYFHEQCISRWLRL</sequence>
<dbReference type="Proteomes" id="UP000663829">
    <property type="component" value="Unassembled WGS sequence"/>
</dbReference>
<dbReference type="GO" id="GO:0008270">
    <property type="term" value="F:zinc ion binding"/>
    <property type="evidence" value="ECO:0007669"/>
    <property type="project" value="UniProtKB-KW"/>
</dbReference>
<dbReference type="GO" id="GO:0016567">
    <property type="term" value="P:protein ubiquitination"/>
    <property type="evidence" value="ECO:0007669"/>
    <property type="project" value="TreeGrafter"/>
</dbReference>
<dbReference type="InterPro" id="IPR001841">
    <property type="entry name" value="Znf_RING"/>
</dbReference>
<dbReference type="SUPFAM" id="SSF57850">
    <property type="entry name" value="RING/U-box"/>
    <property type="match status" value="1"/>
</dbReference>
<dbReference type="GO" id="GO:0005737">
    <property type="term" value="C:cytoplasm"/>
    <property type="evidence" value="ECO:0007669"/>
    <property type="project" value="TreeGrafter"/>
</dbReference>
<reference evidence="6" key="1">
    <citation type="submission" date="2021-02" db="EMBL/GenBank/DDBJ databases">
        <authorList>
            <person name="Nowell W R."/>
        </authorList>
    </citation>
    <scope>NUCLEOTIDE SEQUENCE</scope>
</reference>
<keyword evidence="1" id="KW-0479">Metal-binding</keyword>
<dbReference type="EMBL" id="CAJOBC010083289">
    <property type="protein sequence ID" value="CAF4299396.1"/>
    <property type="molecule type" value="Genomic_DNA"/>
</dbReference>
<dbReference type="InterPro" id="IPR013083">
    <property type="entry name" value="Znf_RING/FYVE/PHD"/>
</dbReference>
<evidence type="ECO:0000256" key="4">
    <source>
        <dbReference type="PROSITE-ProRule" id="PRU00175"/>
    </source>
</evidence>